<feature type="transmembrane region" description="Helical" evidence="1">
    <location>
        <begin position="7"/>
        <end position="25"/>
    </location>
</feature>
<dbReference type="EMBL" id="CP157947">
    <property type="protein sequence ID" value="XBS68009.1"/>
    <property type="molecule type" value="Genomic_DNA"/>
</dbReference>
<evidence type="ECO:0000256" key="1">
    <source>
        <dbReference type="SAM" id="Phobius"/>
    </source>
</evidence>
<evidence type="ECO:0000313" key="2">
    <source>
        <dbReference type="EMBL" id="XBS68009.1"/>
    </source>
</evidence>
<name>A0AAU7Q4S7_9GAMM</name>
<keyword evidence="1" id="KW-0472">Membrane</keyword>
<accession>A0AAU7Q4S7</accession>
<protein>
    <submittedName>
        <fullName evidence="2">Uncharacterized protein</fullName>
    </submittedName>
</protein>
<keyword evidence="1" id="KW-0812">Transmembrane</keyword>
<sequence length="65" mass="7165">MHDYRHAGTLLAVCGIVAAMFGLMVEWPTGLTNENIPPPQKTGQWDKKTIELNCDVSQNHCATPN</sequence>
<keyword evidence="1" id="KW-1133">Transmembrane helix</keyword>
<gene>
    <name evidence="2" type="ORF">ABK905_14010</name>
</gene>
<organism evidence="2">
    <name type="scientific">Acerihabitans sp. KWT182</name>
    <dbReference type="NCBI Taxonomy" id="3157919"/>
    <lineage>
        <taxon>Bacteria</taxon>
        <taxon>Pseudomonadati</taxon>
        <taxon>Pseudomonadota</taxon>
        <taxon>Gammaproteobacteria</taxon>
        <taxon>Enterobacterales</taxon>
        <taxon>Pectobacteriaceae</taxon>
        <taxon>Acerihabitans</taxon>
    </lineage>
</organism>
<dbReference type="AlphaFoldDB" id="A0AAU7Q4S7"/>
<reference evidence="2" key="1">
    <citation type="submission" date="2024-06" db="EMBL/GenBank/DDBJ databases">
        <authorList>
            <person name="Coelho C."/>
            <person name="Bento M."/>
            <person name="Garcia E."/>
            <person name="Camelo A."/>
            <person name="Brandao I."/>
            <person name="Espirito Santo C."/>
            <person name="Trovao J."/>
            <person name="Verissimo A."/>
            <person name="Costa J."/>
            <person name="Tiago I."/>
        </authorList>
    </citation>
    <scope>NUCLEOTIDE SEQUENCE</scope>
    <source>
        <strain evidence="2">KWT182</strain>
    </source>
</reference>
<proteinExistence type="predicted"/>